<dbReference type="GO" id="GO:0047493">
    <property type="term" value="F:ceramide cholinephosphotransferase activity"/>
    <property type="evidence" value="ECO:0007669"/>
    <property type="project" value="TreeGrafter"/>
</dbReference>
<protein>
    <recommendedName>
        <fullName evidence="10">SAM domain-containing protein</fullName>
    </recommendedName>
</protein>
<evidence type="ECO:0000313" key="11">
    <source>
        <dbReference type="EMBL" id="PRP89083.1"/>
    </source>
</evidence>
<dbReference type="GO" id="GO:0033188">
    <property type="term" value="F:sphingomyelin synthase activity"/>
    <property type="evidence" value="ECO:0007669"/>
    <property type="project" value="TreeGrafter"/>
</dbReference>
<keyword evidence="4 9" id="KW-0812">Transmembrane</keyword>
<dbReference type="STRING" id="1890364.A0A2P6NYP5"/>
<keyword evidence="8 9" id="KW-0472">Membrane</keyword>
<evidence type="ECO:0000256" key="6">
    <source>
        <dbReference type="ARBA" id="ARBA00022989"/>
    </source>
</evidence>
<evidence type="ECO:0000256" key="7">
    <source>
        <dbReference type="ARBA" id="ARBA00023098"/>
    </source>
</evidence>
<feature type="transmembrane region" description="Helical" evidence="9">
    <location>
        <begin position="370"/>
        <end position="390"/>
    </location>
</feature>
<dbReference type="SUPFAM" id="SSF47769">
    <property type="entry name" value="SAM/Pointed domain"/>
    <property type="match status" value="1"/>
</dbReference>
<dbReference type="OrthoDB" id="422827at2759"/>
<dbReference type="InterPro" id="IPR001660">
    <property type="entry name" value="SAM"/>
</dbReference>
<accession>A0A2P6NYP5</accession>
<dbReference type="InterPro" id="IPR025749">
    <property type="entry name" value="Sphingomyelin_synth-like_dom"/>
</dbReference>
<evidence type="ECO:0000256" key="3">
    <source>
        <dbReference type="ARBA" id="ARBA00022679"/>
    </source>
</evidence>
<evidence type="ECO:0000313" key="12">
    <source>
        <dbReference type="Proteomes" id="UP000241769"/>
    </source>
</evidence>
<comment type="caution">
    <text evidence="11">The sequence shown here is derived from an EMBL/GenBank/DDBJ whole genome shotgun (WGS) entry which is preliminary data.</text>
</comment>
<dbReference type="Pfam" id="PF14360">
    <property type="entry name" value="PAP2_C"/>
    <property type="match status" value="1"/>
</dbReference>
<dbReference type="PROSITE" id="PS50105">
    <property type="entry name" value="SAM_DOMAIN"/>
    <property type="match status" value="1"/>
</dbReference>
<keyword evidence="6 9" id="KW-1133">Transmembrane helix</keyword>
<dbReference type="InterPro" id="IPR013761">
    <property type="entry name" value="SAM/pointed_sf"/>
</dbReference>
<dbReference type="InParanoid" id="A0A2P6NYP5"/>
<comment type="subcellular location">
    <subcellularLocation>
        <location evidence="1">Membrane</location>
        <topology evidence="1">Multi-pass membrane protein</topology>
    </subcellularLocation>
</comment>
<keyword evidence="5" id="KW-0746">Sphingolipid metabolism</keyword>
<dbReference type="InterPro" id="IPR045221">
    <property type="entry name" value="Sphingomyelin_synth-like"/>
</dbReference>
<comment type="similarity">
    <text evidence="2">Belongs to the sphingomyelin synthase family.</text>
</comment>
<dbReference type="Pfam" id="PF00536">
    <property type="entry name" value="SAM_1"/>
    <property type="match status" value="1"/>
</dbReference>
<feature type="transmembrane region" description="Helical" evidence="9">
    <location>
        <begin position="197"/>
        <end position="218"/>
    </location>
</feature>
<sequence length="464" mass="52707">MGPVCGNDMTFRTQLRVPMVAVEPSMWSEERKTIFEPSEEEISLTSGTPLETHSIMRPSAPISAWSSEDVSSYLTYIGFDDVIAISIIANEIDGPTLLSLKESDLLALDIKILGRMKRLWKAIETLQTEASIENESKRPLRRISSYGPSGGHEKWLMRWQNQIEGKMLGEAQLKAERSDTTSSLSWRRGNKEALSKLVCSFIYAMVASFMTCLTMTLVHERVPDRDKYPPLPDLFLDNIQHIPWAFAVVEWIIVGLSAVFILLVFFHKHRLIILRRFFAIAGTVFLLRCVTMYITSLSVPGVHLQCDVKQFDTAEEKLKRTLEIMSGLALSINGVKTCGDYMFSGHTIITTLLNFFIIEYSPRNWKGVEMLGWAANLLGMFFILAAHEHYSIDVCIAFFISSRFFLSYHSLANVMSLSSKYAVPVSRSALHFPFFNYFEEFTDGIVPNEYGLPWPLSFEKHKTA</sequence>
<dbReference type="PANTHER" id="PTHR21290">
    <property type="entry name" value="SPHINGOMYELIN SYNTHETASE"/>
    <property type="match status" value="1"/>
</dbReference>
<feature type="domain" description="SAM" evidence="10">
    <location>
        <begin position="65"/>
        <end position="129"/>
    </location>
</feature>
<keyword evidence="12" id="KW-1185">Reference proteome</keyword>
<organism evidence="11 12">
    <name type="scientific">Planoprotostelium fungivorum</name>
    <dbReference type="NCBI Taxonomy" id="1890364"/>
    <lineage>
        <taxon>Eukaryota</taxon>
        <taxon>Amoebozoa</taxon>
        <taxon>Evosea</taxon>
        <taxon>Variosea</taxon>
        <taxon>Cavosteliida</taxon>
        <taxon>Cavosteliaceae</taxon>
        <taxon>Planoprotostelium</taxon>
    </lineage>
</organism>
<reference evidence="11 12" key="1">
    <citation type="journal article" date="2018" name="Genome Biol. Evol.">
        <title>Multiple Roots of Fruiting Body Formation in Amoebozoa.</title>
        <authorList>
            <person name="Hillmann F."/>
            <person name="Forbes G."/>
            <person name="Novohradska S."/>
            <person name="Ferling I."/>
            <person name="Riege K."/>
            <person name="Groth M."/>
            <person name="Westermann M."/>
            <person name="Marz M."/>
            <person name="Spaller T."/>
            <person name="Winckler T."/>
            <person name="Schaap P."/>
            <person name="Glockner G."/>
        </authorList>
    </citation>
    <scope>NUCLEOTIDE SEQUENCE [LARGE SCALE GENOMIC DNA]</scope>
    <source>
        <strain evidence="11 12">Jena</strain>
    </source>
</reference>
<feature type="transmembrane region" description="Helical" evidence="9">
    <location>
        <begin position="277"/>
        <end position="295"/>
    </location>
</feature>
<evidence type="ECO:0000256" key="4">
    <source>
        <dbReference type="ARBA" id="ARBA00022692"/>
    </source>
</evidence>
<keyword evidence="7" id="KW-0443">Lipid metabolism</keyword>
<dbReference type="Gene3D" id="1.10.150.50">
    <property type="entry name" value="Transcription Factor, Ets-1"/>
    <property type="match status" value="1"/>
</dbReference>
<feature type="transmembrane region" description="Helical" evidence="9">
    <location>
        <begin position="341"/>
        <end position="358"/>
    </location>
</feature>
<keyword evidence="3" id="KW-0808">Transferase</keyword>
<dbReference type="EMBL" id="MDYQ01000005">
    <property type="protein sequence ID" value="PRP89083.1"/>
    <property type="molecule type" value="Genomic_DNA"/>
</dbReference>
<dbReference type="GO" id="GO:0005789">
    <property type="term" value="C:endoplasmic reticulum membrane"/>
    <property type="evidence" value="ECO:0007669"/>
    <property type="project" value="TreeGrafter"/>
</dbReference>
<evidence type="ECO:0000256" key="5">
    <source>
        <dbReference type="ARBA" id="ARBA00022919"/>
    </source>
</evidence>
<dbReference type="SMART" id="SM00454">
    <property type="entry name" value="SAM"/>
    <property type="match status" value="1"/>
</dbReference>
<evidence type="ECO:0000256" key="9">
    <source>
        <dbReference type="SAM" id="Phobius"/>
    </source>
</evidence>
<dbReference type="GO" id="GO:0046513">
    <property type="term" value="P:ceramide biosynthetic process"/>
    <property type="evidence" value="ECO:0007669"/>
    <property type="project" value="TreeGrafter"/>
</dbReference>
<feature type="transmembrane region" description="Helical" evidence="9">
    <location>
        <begin position="242"/>
        <end position="265"/>
    </location>
</feature>
<proteinExistence type="inferred from homology"/>
<dbReference type="GO" id="GO:0000139">
    <property type="term" value="C:Golgi membrane"/>
    <property type="evidence" value="ECO:0007669"/>
    <property type="project" value="TreeGrafter"/>
</dbReference>
<name>A0A2P6NYP5_9EUKA</name>
<dbReference type="Proteomes" id="UP000241769">
    <property type="component" value="Unassembled WGS sequence"/>
</dbReference>
<evidence type="ECO:0000259" key="10">
    <source>
        <dbReference type="PROSITE" id="PS50105"/>
    </source>
</evidence>
<evidence type="ECO:0000256" key="1">
    <source>
        <dbReference type="ARBA" id="ARBA00004141"/>
    </source>
</evidence>
<evidence type="ECO:0000256" key="2">
    <source>
        <dbReference type="ARBA" id="ARBA00005441"/>
    </source>
</evidence>
<dbReference type="GO" id="GO:0005886">
    <property type="term" value="C:plasma membrane"/>
    <property type="evidence" value="ECO:0007669"/>
    <property type="project" value="TreeGrafter"/>
</dbReference>
<gene>
    <name evidence="11" type="ORF">PROFUN_01803</name>
</gene>
<dbReference type="PANTHER" id="PTHR21290:SF25">
    <property type="entry name" value="SPHINGOMYELIN SYNTHASE-RELATED PROTEIN 1"/>
    <property type="match status" value="1"/>
</dbReference>
<dbReference type="AlphaFoldDB" id="A0A2P6NYP5"/>
<evidence type="ECO:0000256" key="8">
    <source>
        <dbReference type="ARBA" id="ARBA00023136"/>
    </source>
</evidence>